<keyword evidence="4" id="KW-0799">Topoisomerase</keyword>
<dbReference type="InterPro" id="IPR013497">
    <property type="entry name" value="Topo_IA_cen"/>
</dbReference>
<accession>A0A1E7FCD8</accession>
<dbReference type="Gene3D" id="1.10.460.10">
    <property type="entry name" value="Topoisomerase I, domain 2"/>
    <property type="match status" value="2"/>
</dbReference>
<feature type="compositionally biased region" description="Basic residues" evidence="8">
    <location>
        <begin position="1254"/>
        <end position="1267"/>
    </location>
</feature>
<feature type="DNA-binding region" description="HMG box" evidence="7">
    <location>
        <begin position="1276"/>
        <end position="1350"/>
    </location>
</feature>
<dbReference type="InterPro" id="IPR005733">
    <property type="entry name" value="TopoI_bac-type"/>
</dbReference>
<dbReference type="PROSITE" id="PS50880">
    <property type="entry name" value="TOPRIM"/>
    <property type="match status" value="1"/>
</dbReference>
<feature type="region of interest" description="Disordered" evidence="8">
    <location>
        <begin position="1224"/>
        <end position="1276"/>
    </location>
</feature>
<protein>
    <recommendedName>
        <fullName evidence="3">DNA topoisomerase</fullName>
        <ecNumber evidence="3">5.6.2.1</ecNumber>
    </recommendedName>
</protein>
<evidence type="ECO:0000259" key="10">
    <source>
        <dbReference type="PROSITE" id="PS50880"/>
    </source>
</evidence>
<dbReference type="InterPro" id="IPR009071">
    <property type="entry name" value="HMG_box_dom"/>
</dbReference>
<dbReference type="GO" id="GO:0006265">
    <property type="term" value="P:DNA topological change"/>
    <property type="evidence" value="ECO:0007669"/>
    <property type="project" value="InterPro"/>
</dbReference>
<evidence type="ECO:0000256" key="2">
    <source>
        <dbReference type="ARBA" id="ARBA00009446"/>
    </source>
</evidence>
<evidence type="ECO:0000259" key="11">
    <source>
        <dbReference type="PROSITE" id="PS52039"/>
    </source>
</evidence>
<dbReference type="InterPro" id="IPR023405">
    <property type="entry name" value="Topo_IA_core_domain"/>
</dbReference>
<feature type="DNA-binding region" description="HMG box" evidence="7">
    <location>
        <begin position="1177"/>
        <end position="1243"/>
    </location>
</feature>
<dbReference type="InterPro" id="IPR036910">
    <property type="entry name" value="HMG_box_dom_sf"/>
</dbReference>
<dbReference type="PROSITE" id="PS52039">
    <property type="entry name" value="TOPO_IA_2"/>
    <property type="match status" value="1"/>
</dbReference>
<organism evidence="12 13">
    <name type="scientific">Fragilariopsis cylindrus CCMP1102</name>
    <dbReference type="NCBI Taxonomy" id="635003"/>
    <lineage>
        <taxon>Eukaryota</taxon>
        <taxon>Sar</taxon>
        <taxon>Stramenopiles</taxon>
        <taxon>Ochrophyta</taxon>
        <taxon>Bacillariophyta</taxon>
        <taxon>Bacillariophyceae</taxon>
        <taxon>Bacillariophycidae</taxon>
        <taxon>Bacillariales</taxon>
        <taxon>Bacillariaceae</taxon>
        <taxon>Fragilariopsis</taxon>
    </lineage>
</organism>
<dbReference type="KEGG" id="fcy:FRACYDRAFT_261807"/>
<evidence type="ECO:0000256" key="6">
    <source>
        <dbReference type="ARBA" id="ARBA00023235"/>
    </source>
</evidence>
<feature type="domain" description="HMG box" evidence="9">
    <location>
        <begin position="1177"/>
        <end position="1243"/>
    </location>
</feature>
<feature type="region of interest" description="Disordered" evidence="8">
    <location>
        <begin position="486"/>
        <end position="514"/>
    </location>
</feature>
<feature type="compositionally biased region" description="Polar residues" evidence="8">
    <location>
        <begin position="1244"/>
        <end position="1253"/>
    </location>
</feature>
<dbReference type="GO" id="GO:0003917">
    <property type="term" value="F:DNA topoisomerase type I (single strand cut, ATP-independent) activity"/>
    <property type="evidence" value="ECO:0007669"/>
    <property type="project" value="UniProtKB-EC"/>
</dbReference>
<dbReference type="InterPro" id="IPR006171">
    <property type="entry name" value="TOPRIM_dom"/>
</dbReference>
<dbReference type="Pfam" id="PF13368">
    <property type="entry name" value="Toprim_C_rpt"/>
    <property type="match status" value="2"/>
</dbReference>
<dbReference type="SMART" id="SM00493">
    <property type="entry name" value="TOPRIM"/>
    <property type="match status" value="1"/>
</dbReference>
<dbReference type="PRINTS" id="PR00417">
    <property type="entry name" value="PRTPISMRASEI"/>
</dbReference>
<reference evidence="12 13" key="1">
    <citation type="submission" date="2016-09" db="EMBL/GenBank/DDBJ databases">
        <title>Extensive genetic diversity and differential bi-allelic expression allows diatom success in the polar Southern Ocean.</title>
        <authorList>
            <consortium name="DOE Joint Genome Institute"/>
            <person name="Mock T."/>
            <person name="Otillar R.P."/>
            <person name="Strauss J."/>
            <person name="Dupont C."/>
            <person name="Frickenhaus S."/>
            <person name="Maumus F."/>
            <person name="Mcmullan M."/>
            <person name="Sanges R."/>
            <person name="Schmutz J."/>
            <person name="Toseland A."/>
            <person name="Valas R."/>
            <person name="Veluchamy A."/>
            <person name="Ward B.J."/>
            <person name="Allen A."/>
            <person name="Barry K."/>
            <person name="Falciatore A."/>
            <person name="Ferrante M."/>
            <person name="Fortunato A.E."/>
            <person name="Gloeckner G."/>
            <person name="Gruber A."/>
            <person name="Hipkin R."/>
            <person name="Janech M."/>
            <person name="Kroth P."/>
            <person name="Leese F."/>
            <person name="Lindquist E."/>
            <person name="Lyon B.R."/>
            <person name="Martin J."/>
            <person name="Mayer C."/>
            <person name="Parker M."/>
            <person name="Quesneville H."/>
            <person name="Raymond J."/>
            <person name="Uhlig C."/>
            <person name="Valentin K.U."/>
            <person name="Worden A.Z."/>
            <person name="Armbrust E.V."/>
            <person name="Bowler C."/>
            <person name="Green B."/>
            <person name="Moulton V."/>
            <person name="Van Oosterhout C."/>
            <person name="Grigoriev I."/>
        </authorList>
    </citation>
    <scope>NUCLEOTIDE SEQUENCE [LARGE SCALE GENOMIC DNA]</scope>
    <source>
        <strain evidence="12 13">CCMP1102</strain>
    </source>
</reference>
<dbReference type="EC" id="5.6.2.1" evidence="3"/>
<dbReference type="Pfam" id="PF00505">
    <property type="entry name" value="HMG_box"/>
    <property type="match status" value="3"/>
</dbReference>
<dbReference type="Gene3D" id="3.40.50.140">
    <property type="match status" value="1"/>
</dbReference>
<dbReference type="PROSITE" id="PS50118">
    <property type="entry name" value="HMG_BOX_2"/>
    <property type="match status" value="3"/>
</dbReference>
<evidence type="ECO:0000256" key="4">
    <source>
        <dbReference type="ARBA" id="ARBA00023029"/>
    </source>
</evidence>
<dbReference type="InterPro" id="IPR013826">
    <property type="entry name" value="Topo_IA_cen_sub3"/>
</dbReference>
<evidence type="ECO:0000256" key="5">
    <source>
        <dbReference type="ARBA" id="ARBA00023125"/>
    </source>
</evidence>
<feature type="region of interest" description="Disordered" evidence="8">
    <location>
        <begin position="1065"/>
        <end position="1091"/>
    </location>
</feature>
<feature type="compositionally biased region" description="Basic and acidic residues" evidence="8">
    <location>
        <begin position="1224"/>
        <end position="1242"/>
    </location>
</feature>
<dbReference type="Gene3D" id="2.70.20.10">
    <property type="entry name" value="Topoisomerase I, domain 3"/>
    <property type="match status" value="1"/>
</dbReference>
<dbReference type="SUPFAM" id="SSF47095">
    <property type="entry name" value="HMG-box"/>
    <property type="match status" value="3"/>
</dbReference>
<dbReference type="EMBL" id="KV784359">
    <property type="protein sequence ID" value="OEU15715.1"/>
    <property type="molecule type" value="Genomic_DNA"/>
</dbReference>
<sequence>MLPDYDHGDINVYVIDDETKCIIFKCFSFQQQSYTQSTTSLAAAAATATATSVSRRSKKSFSKNYSLVVHGPPGFVFPFPKKKDMSTQQQKRPFKLVIVESPSKCLTISKILQQYVQENELNYDFVITSSMGHIRNIPKGKTSKDQLIAGIDLDNDYQPSYTIIEGKENLTRELQELSASAQQLVLATDDDREGEAMAWHLLQLLEGDGNDINTITRTTTTKNTTKEAPLRVRFTEITRKAIVDAIEHPETSLRDNLVQAQETRRVLDRLAGFTVSPILWKKIAPGLSAGRVQSVGMAMTVRRERERLTFQETEYWSVKGNFSATVVNNNNNKEDIDRLLETQLISINGQTLASGTADFNPKQTDDLTSASQDKIHLKEKSAAELINLIHTHTQNWVWTIQKVTSSQRKQKPSPPFITSSFQQEANRRLGLSVSGSMRIAQQLYEKGFISYMRTDSTHLSQDAQHAIETEITKEFGGRGKYVSSMEIRGEKKKKSSQDQKPEPQAAHEAIRPAVQEDGRFLKPDDLPPSFDKAATEVYKLIYQRTVASHMTPQISSQTSIIISGESDYEDEDNTEVLFRTSGSVVVDPGYTIAYPRQVDSKSTILPCFEEGQNLHCDDVEGLVHMTQPPARYTEASFVQELEKLGVGRPSTYAGTVQILRDRAYIGSPVTSDSNRRGGPKEVSGPAIIAQRAAGGEDFTGSNNARGPLVPSLTAFVVTSLLEQHCEMYVDPTFTAKMEERLDKIANSEKEIGKSERLSYLNEFYQGEEGLAAKINHIDQFVDADVARRANLPALASNSIDNVDEIGLFIGPWGPYIKKTSTTENDNEKEKSITASLPPGMASDISTITHSTLNALLKTKEQGGLNLGQHPEDGRSIRLKVGPYGGYLQWGDDGEDGTSTHTLPRELRSFKKSEMESLDQNQKDEPLADMIGPTLEEAIQYVGLPRTVCLMDDLPIEANLGPYGPYLKYNATFISLKPKDGDILTIDADKAKELVTDTIVNQGSKFSAGVLAEIGEMDGSMISVKQGRFGEYINWKKINAKLPSDYLVDPSELPLEEAWSLIQEKAATKPGKSSRNKKTPDSDLPPAPKRPKSSYLIFCAEKRPEAATKFSSLGEVSKELSRLWSEITDDDKQPYIEMAATLKSAYDMEKGKWEEETKDMRQSKRGKTVVKGSSTTLPKRPRSAYIYFCGSNRAEVSKDHNSLGEISKELGRRWKNLDAATKSEYETMSAEDKLRYTREKGEAKGSSSTITSNLNRKKPLPKPKKKSSPKAEGNIEKKRPPSAYMLFCASHRSQVLDENGEKMNLPETTKVLAQMWRECNDETRKTFTDQAEVQKQESQGNLKQQLEKSYKLLLIRLVDY</sequence>
<feature type="DNA-binding region" description="HMG box" evidence="7">
    <location>
        <begin position="1087"/>
        <end position="1153"/>
    </location>
</feature>
<feature type="domain" description="HMG box" evidence="9">
    <location>
        <begin position="1276"/>
        <end position="1350"/>
    </location>
</feature>
<dbReference type="InterPro" id="IPR000380">
    <property type="entry name" value="Topo_IA"/>
</dbReference>
<comment type="similarity">
    <text evidence="2">Belongs to the type IA topoisomerase family.</text>
</comment>
<dbReference type="GO" id="GO:0005634">
    <property type="term" value="C:nucleus"/>
    <property type="evidence" value="ECO:0007669"/>
    <property type="project" value="UniProtKB-UniRule"/>
</dbReference>
<dbReference type="PANTHER" id="PTHR42785:SF1">
    <property type="entry name" value="DNA TOPOISOMERASE"/>
    <property type="match status" value="1"/>
</dbReference>
<dbReference type="PANTHER" id="PTHR42785">
    <property type="entry name" value="DNA TOPOISOMERASE, TYPE IA, CORE"/>
    <property type="match status" value="1"/>
</dbReference>
<dbReference type="PROSITE" id="PS00396">
    <property type="entry name" value="TOPO_IA_1"/>
    <property type="match status" value="1"/>
</dbReference>
<evidence type="ECO:0000256" key="3">
    <source>
        <dbReference type="ARBA" id="ARBA00012891"/>
    </source>
</evidence>
<dbReference type="SMART" id="SM00436">
    <property type="entry name" value="TOP1Bc"/>
    <property type="match status" value="1"/>
</dbReference>
<dbReference type="GO" id="GO:0003677">
    <property type="term" value="F:DNA binding"/>
    <property type="evidence" value="ECO:0007669"/>
    <property type="project" value="UniProtKB-UniRule"/>
</dbReference>
<dbReference type="Gene3D" id="1.10.290.10">
    <property type="entry name" value="Topoisomerase I, domain 4"/>
    <property type="match status" value="1"/>
</dbReference>
<dbReference type="SUPFAM" id="SSF56712">
    <property type="entry name" value="Prokaryotic type I DNA topoisomerase"/>
    <property type="match status" value="1"/>
</dbReference>
<dbReference type="OrthoDB" id="38765at2759"/>
<dbReference type="InterPro" id="IPR023406">
    <property type="entry name" value="Topo_IA_AS"/>
</dbReference>
<comment type="catalytic activity">
    <reaction evidence="1">
        <text>ATP-independent breakage of single-stranded DNA, followed by passage and rejoining.</text>
        <dbReference type="EC" id="5.6.2.1"/>
    </reaction>
</comment>
<dbReference type="InterPro" id="IPR003601">
    <property type="entry name" value="Topo_IA_2"/>
</dbReference>
<feature type="domain" description="HMG box" evidence="9">
    <location>
        <begin position="1087"/>
        <end position="1153"/>
    </location>
</feature>
<keyword evidence="6 12" id="KW-0413">Isomerase</keyword>
<dbReference type="Proteomes" id="UP000095751">
    <property type="component" value="Unassembled WGS sequence"/>
</dbReference>
<name>A0A1E7FCD8_9STRA</name>
<feature type="domain" description="Topo IA-type catalytic" evidence="11">
    <location>
        <begin position="254"/>
        <end position="766"/>
    </location>
</feature>
<dbReference type="InterPro" id="IPR003602">
    <property type="entry name" value="Topo_IA_DNA-bd_dom"/>
</dbReference>
<feature type="region of interest" description="Disordered" evidence="8">
    <location>
        <begin position="820"/>
        <end position="839"/>
    </location>
</feature>
<dbReference type="InterPro" id="IPR013825">
    <property type="entry name" value="Topo_IA_cen_sub2"/>
</dbReference>
<evidence type="ECO:0000256" key="7">
    <source>
        <dbReference type="PROSITE-ProRule" id="PRU00267"/>
    </source>
</evidence>
<evidence type="ECO:0000256" key="1">
    <source>
        <dbReference type="ARBA" id="ARBA00000213"/>
    </source>
</evidence>
<dbReference type="InParanoid" id="A0A1E7FCD8"/>
<gene>
    <name evidence="12" type="ORF">FRACYDRAFT_261807</name>
</gene>
<dbReference type="SMART" id="SM00437">
    <property type="entry name" value="TOP1Ac"/>
    <property type="match status" value="1"/>
</dbReference>
<keyword evidence="5 7" id="KW-0238">DNA-binding</keyword>
<feature type="domain" description="Toprim" evidence="10">
    <location>
        <begin position="94"/>
        <end position="220"/>
    </location>
</feature>
<dbReference type="Pfam" id="PF01131">
    <property type="entry name" value="Topoisom_bac"/>
    <property type="match status" value="1"/>
</dbReference>
<evidence type="ECO:0000259" key="9">
    <source>
        <dbReference type="PROSITE" id="PS50118"/>
    </source>
</evidence>
<keyword evidence="7" id="KW-0539">Nucleus</keyword>
<dbReference type="CDD" id="cd00186">
    <property type="entry name" value="TOP1Ac"/>
    <property type="match status" value="1"/>
</dbReference>
<dbReference type="SMART" id="SM00398">
    <property type="entry name" value="HMG"/>
    <property type="match status" value="3"/>
</dbReference>
<dbReference type="Pfam" id="PF01751">
    <property type="entry name" value="Toprim"/>
    <property type="match status" value="1"/>
</dbReference>
<dbReference type="Gene3D" id="1.10.30.10">
    <property type="entry name" value="High mobility group box domain"/>
    <property type="match status" value="3"/>
</dbReference>
<dbReference type="CDD" id="cd00084">
    <property type="entry name" value="HMG-box_SF"/>
    <property type="match status" value="2"/>
</dbReference>
<evidence type="ECO:0000313" key="13">
    <source>
        <dbReference type="Proteomes" id="UP000095751"/>
    </source>
</evidence>
<dbReference type="InterPro" id="IPR025589">
    <property type="entry name" value="Toprim_C_rpt"/>
</dbReference>
<dbReference type="NCBIfam" id="TIGR01051">
    <property type="entry name" value="topA_bact"/>
    <property type="match status" value="1"/>
</dbReference>
<evidence type="ECO:0000313" key="12">
    <source>
        <dbReference type="EMBL" id="OEU15715.1"/>
    </source>
</evidence>
<proteinExistence type="inferred from homology"/>
<feature type="region of interest" description="Disordered" evidence="8">
    <location>
        <begin position="1155"/>
        <end position="1175"/>
    </location>
</feature>
<keyword evidence="13" id="KW-1185">Reference proteome</keyword>
<evidence type="ECO:0000256" key="8">
    <source>
        <dbReference type="SAM" id="MobiDB-lite"/>
    </source>
</evidence>
<dbReference type="InterPro" id="IPR013824">
    <property type="entry name" value="Topo_IA_cen_sub1"/>
</dbReference>